<evidence type="ECO:0000256" key="7">
    <source>
        <dbReference type="ARBA" id="ARBA00022692"/>
    </source>
</evidence>
<evidence type="ECO:0000256" key="6">
    <source>
        <dbReference type="ARBA" id="ARBA00022475"/>
    </source>
</evidence>
<evidence type="ECO:0000256" key="5">
    <source>
        <dbReference type="ARBA" id="ARBA00022449"/>
    </source>
</evidence>
<dbReference type="Proteomes" id="UP000677265">
    <property type="component" value="Unassembled WGS sequence"/>
</dbReference>
<proteinExistence type="inferred from homology"/>
<dbReference type="PRINTS" id="PR01036">
    <property type="entry name" value="TCRTETB"/>
</dbReference>
<dbReference type="GO" id="GO:0046677">
    <property type="term" value="P:response to antibiotic"/>
    <property type="evidence" value="ECO:0007669"/>
    <property type="project" value="UniProtKB-KW"/>
</dbReference>
<feature type="transmembrane region" description="Helical" evidence="14">
    <location>
        <begin position="149"/>
        <end position="167"/>
    </location>
</feature>
<dbReference type="InterPro" id="IPR020846">
    <property type="entry name" value="MFS_dom"/>
</dbReference>
<dbReference type="GO" id="GO:1902600">
    <property type="term" value="P:proton transmembrane transport"/>
    <property type="evidence" value="ECO:0007669"/>
    <property type="project" value="UniProtKB-KW"/>
</dbReference>
<feature type="transmembrane region" description="Helical" evidence="14">
    <location>
        <begin position="296"/>
        <end position="314"/>
    </location>
</feature>
<feature type="transmembrane region" description="Helical" evidence="14">
    <location>
        <begin position="429"/>
        <end position="453"/>
    </location>
</feature>
<evidence type="ECO:0000259" key="15">
    <source>
        <dbReference type="PROSITE" id="PS50850"/>
    </source>
</evidence>
<dbReference type="EMBL" id="JAGYPE010000004">
    <property type="protein sequence ID" value="MBS4183842.1"/>
    <property type="molecule type" value="Genomic_DNA"/>
</dbReference>
<name>A0A942T1Y3_9BACI</name>
<keyword evidence="10" id="KW-0406">Ion transport</keyword>
<dbReference type="PANTHER" id="PTHR23501">
    <property type="entry name" value="MAJOR FACILITATOR SUPERFAMILY"/>
    <property type="match status" value="1"/>
</dbReference>
<dbReference type="InterPro" id="IPR011701">
    <property type="entry name" value="MFS"/>
</dbReference>
<evidence type="ECO:0000313" key="16">
    <source>
        <dbReference type="EMBL" id="MBS4183842.1"/>
    </source>
</evidence>
<keyword evidence="11 14" id="KW-0472">Membrane</keyword>
<feature type="transmembrane region" description="Helical" evidence="14">
    <location>
        <begin position="12"/>
        <end position="30"/>
    </location>
</feature>
<reference evidence="16" key="1">
    <citation type="submission" date="2021-05" db="EMBL/GenBank/DDBJ databases">
        <title>Novel Bacillus species.</title>
        <authorList>
            <person name="Liu G."/>
        </authorList>
    </citation>
    <scope>NUCLEOTIDE SEQUENCE</scope>
    <source>
        <strain evidence="16 18">FJAT-50051</strain>
    </source>
</reference>
<feature type="transmembrane region" description="Helical" evidence="14">
    <location>
        <begin position="261"/>
        <end position="284"/>
    </location>
</feature>
<keyword evidence="5" id="KW-0050">Antiport</keyword>
<keyword evidence="18" id="KW-1185">Reference proteome</keyword>
<keyword evidence="7 14" id="KW-0812">Transmembrane</keyword>
<keyword evidence="12" id="KW-0046">Antibiotic resistance</keyword>
<keyword evidence="6" id="KW-1003">Cell membrane</keyword>
<comment type="similarity">
    <text evidence="3">Belongs to the major facilitator superfamily. TCR/Tet family.</text>
</comment>
<dbReference type="SUPFAM" id="SSF103473">
    <property type="entry name" value="MFS general substrate transporter"/>
    <property type="match status" value="1"/>
</dbReference>
<protein>
    <recommendedName>
        <fullName evidence="13">Tetracycline resistance protein</fullName>
    </recommendedName>
</protein>
<keyword evidence="4" id="KW-0813">Transport</keyword>
<accession>A0A942T1Y3</accession>
<dbReference type="Gene3D" id="1.20.1250.20">
    <property type="entry name" value="MFS general substrate transporter like domains"/>
    <property type="match status" value="1"/>
</dbReference>
<evidence type="ECO:0000256" key="9">
    <source>
        <dbReference type="ARBA" id="ARBA00022989"/>
    </source>
</evidence>
<feature type="transmembrane region" description="Helical" evidence="14">
    <location>
        <begin position="106"/>
        <end position="128"/>
    </location>
</feature>
<dbReference type="GO" id="GO:0015297">
    <property type="term" value="F:antiporter activity"/>
    <property type="evidence" value="ECO:0007669"/>
    <property type="project" value="UniProtKB-KW"/>
</dbReference>
<evidence type="ECO:0000256" key="1">
    <source>
        <dbReference type="ARBA" id="ARBA00003279"/>
    </source>
</evidence>
<evidence type="ECO:0000313" key="17">
    <source>
        <dbReference type="EMBL" id="MCH6268569.1"/>
    </source>
</evidence>
<feature type="transmembrane region" description="Helical" evidence="14">
    <location>
        <begin position="326"/>
        <end position="343"/>
    </location>
</feature>
<feature type="transmembrane region" description="Helical" evidence="14">
    <location>
        <begin position="389"/>
        <end position="409"/>
    </location>
</feature>
<feature type="domain" description="Major facilitator superfamily (MFS) profile" evidence="15">
    <location>
        <begin position="15"/>
        <end position="457"/>
    </location>
</feature>
<keyword evidence="9 14" id="KW-1133">Transmembrane helix</keyword>
<dbReference type="AlphaFoldDB" id="A0A942T1Y3"/>
<evidence type="ECO:0000256" key="13">
    <source>
        <dbReference type="ARBA" id="ARBA00040630"/>
    </source>
</evidence>
<gene>
    <name evidence="17" type="ORF">KHB02_023830</name>
    <name evidence="16" type="ORF">KHB02_20835</name>
</gene>
<comment type="subcellular location">
    <subcellularLocation>
        <location evidence="2">Cell membrane</location>
        <topology evidence="2">Multi-pass membrane protein</topology>
    </subcellularLocation>
</comment>
<feature type="transmembrane region" description="Helical" evidence="14">
    <location>
        <begin position="82"/>
        <end position="100"/>
    </location>
</feature>
<feature type="transmembrane region" description="Helical" evidence="14">
    <location>
        <begin position="224"/>
        <end position="241"/>
    </location>
</feature>
<dbReference type="RefSeq" id="WP_213143776.1">
    <property type="nucleotide sequence ID" value="NZ_JAGYPE020000060.1"/>
</dbReference>
<feature type="transmembrane region" description="Helical" evidence="14">
    <location>
        <begin position="173"/>
        <end position="190"/>
    </location>
</feature>
<dbReference type="InterPro" id="IPR036259">
    <property type="entry name" value="MFS_trans_sf"/>
</dbReference>
<evidence type="ECO:0000256" key="4">
    <source>
        <dbReference type="ARBA" id="ARBA00022448"/>
    </source>
</evidence>
<dbReference type="GO" id="GO:0005886">
    <property type="term" value="C:plasma membrane"/>
    <property type="evidence" value="ECO:0007669"/>
    <property type="project" value="UniProtKB-SubCell"/>
</dbReference>
<sequence>MNSSIEKKPIVNVSKIVPVILTLMIFSLVIDNSFKIISPDLVKYFGVSASTVSWQVTLAGLVIGIGAVVYSSLSDSISVRNLLAAGIILICAGSLLGYIVHTNYWLIVVSRIIQAAGLGATETLYLIFVAKYASLEEQKKYMGYSTSSFQLATVIGIVTGGFVSTYLQWQNLFLIPLLSLLLLPFILKYLPKEERKKNNVDFIGLILIAAVATSIMLYMSYFNWSIFILFIAAVVAFLIYISKKKNAFITIEFFKNKQFVFVLIVAFIIYSTYAAYALNTLSFLLTTVYNIKLDTVSLMFIPACLLAALVGALSGKIGKYLSSKQCVYLAMGLITVSILMGTIFVDSSIALFVISLILFSCSFALLYAPLIDTSLKNVPVEKSGTALGFYNLCINIAMSAGFTYSSFLIDKKDLQFSFLKFTSDNATAVNYGSIILIIAAIALFAIILFWLLVDRKAEKNTTIQRKNAA</sequence>
<dbReference type="PANTHER" id="PTHR23501:SF188">
    <property type="entry name" value="TETRACYCLINE RESISTANCE PROTEIN"/>
    <property type="match status" value="1"/>
</dbReference>
<evidence type="ECO:0000256" key="12">
    <source>
        <dbReference type="ARBA" id="ARBA00023251"/>
    </source>
</evidence>
<dbReference type="Pfam" id="PF07690">
    <property type="entry name" value="MFS_1"/>
    <property type="match status" value="1"/>
</dbReference>
<evidence type="ECO:0000313" key="18">
    <source>
        <dbReference type="Proteomes" id="UP000677265"/>
    </source>
</evidence>
<evidence type="ECO:0000256" key="2">
    <source>
        <dbReference type="ARBA" id="ARBA00004651"/>
    </source>
</evidence>
<comment type="caution">
    <text evidence="16">The sequence shown here is derived from an EMBL/GenBank/DDBJ whole genome shotgun (WGS) entry which is preliminary data.</text>
</comment>
<evidence type="ECO:0000256" key="8">
    <source>
        <dbReference type="ARBA" id="ARBA00022781"/>
    </source>
</evidence>
<keyword evidence="8" id="KW-0375">Hydrogen ion transport</keyword>
<feature type="transmembrane region" description="Helical" evidence="14">
    <location>
        <begin position="50"/>
        <end position="70"/>
    </location>
</feature>
<evidence type="ECO:0000256" key="3">
    <source>
        <dbReference type="ARBA" id="ARBA00007520"/>
    </source>
</evidence>
<dbReference type="Gene3D" id="1.20.1720.10">
    <property type="entry name" value="Multidrug resistance protein D"/>
    <property type="match status" value="1"/>
</dbReference>
<evidence type="ECO:0000256" key="14">
    <source>
        <dbReference type="SAM" id="Phobius"/>
    </source>
</evidence>
<feature type="transmembrane region" description="Helical" evidence="14">
    <location>
        <begin position="349"/>
        <end position="368"/>
    </location>
</feature>
<dbReference type="EMBL" id="JAGYPE020000060">
    <property type="protein sequence ID" value="MCH6268569.1"/>
    <property type="molecule type" value="Genomic_DNA"/>
</dbReference>
<evidence type="ECO:0000256" key="10">
    <source>
        <dbReference type="ARBA" id="ARBA00023065"/>
    </source>
</evidence>
<evidence type="ECO:0000256" key="11">
    <source>
        <dbReference type="ARBA" id="ARBA00023136"/>
    </source>
</evidence>
<feature type="transmembrane region" description="Helical" evidence="14">
    <location>
        <begin position="202"/>
        <end position="218"/>
    </location>
</feature>
<organism evidence="16">
    <name type="scientific">Neobacillus citreus</name>
    <dbReference type="NCBI Taxonomy" id="2833578"/>
    <lineage>
        <taxon>Bacteria</taxon>
        <taxon>Bacillati</taxon>
        <taxon>Bacillota</taxon>
        <taxon>Bacilli</taxon>
        <taxon>Bacillales</taxon>
        <taxon>Bacillaceae</taxon>
        <taxon>Neobacillus</taxon>
    </lineage>
</organism>
<comment type="function">
    <text evidence="1">Resistance to tetracycline by an active tetracycline efflux. This is an energy-dependent process that decreases the accumulation of the antibiotic in whole cells. This protein functions as a metal-tetracycline/H(+) antiporter.</text>
</comment>
<dbReference type="PROSITE" id="PS50850">
    <property type="entry name" value="MFS"/>
    <property type="match status" value="1"/>
</dbReference>